<sequence>MYVFEWTVVILFFSGLFVYVSKYKHFLLMLLSLEMAVLSLYMCMFMYFSFFMGEYFMCMIFLSMSVCEGVLGLSLLVAVIYSHGGDMVMSFDSLW</sequence>
<comment type="similarity">
    <text evidence="2">Belongs to the complex I subunit 4L family.</text>
</comment>
<dbReference type="EMBL" id="MT653604">
    <property type="protein sequence ID" value="QNT26878.1"/>
    <property type="molecule type" value="Genomic_DNA"/>
</dbReference>
<evidence type="ECO:0000256" key="2">
    <source>
        <dbReference type="ARBA" id="ARBA00010519"/>
    </source>
</evidence>
<evidence type="ECO:0000256" key="3">
    <source>
        <dbReference type="ARBA" id="ARBA00016612"/>
    </source>
</evidence>
<keyword evidence="4 11" id="KW-0812">Transmembrane</keyword>
<dbReference type="AlphaFoldDB" id="A0A7H1KHW2"/>
<evidence type="ECO:0000256" key="9">
    <source>
        <dbReference type="ARBA" id="ARBA00031586"/>
    </source>
</evidence>
<name>A0A7H1KHW2_9CUCU</name>
<evidence type="ECO:0000256" key="1">
    <source>
        <dbReference type="ARBA" id="ARBA00004141"/>
    </source>
</evidence>
<organism evidence="12">
    <name type="scientific">Trigonopterus puspoi</name>
    <dbReference type="NCBI Taxonomy" id="2896828"/>
    <lineage>
        <taxon>Eukaryota</taxon>
        <taxon>Metazoa</taxon>
        <taxon>Ecdysozoa</taxon>
        <taxon>Arthropoda</taxon>
        <taxon>Hexapoda</taxon>
        <taxon>Insecta</taxon>
        <taxon>Pterygota</taxon>
        <taxon>Neoptera</taxon>
        <taxon>Endopterygota</taxon>
        <taxon>Coleoptera</taxon>
        <taxon>Polyphaga</taxon>
        <taxon>Cucujiformia</taxon>
        <taxon>Curculionidae</taxon>
        <taxon>Cryptorhynchinae</taxon>
        <taxon>Trigonopterus</taxon>
    </lineage>
</organism>
<evidence type="ECO:0000256" key="8">
    <source>
        <dbReference type="ARBA" id="ARBA00023136"/>
    </source>
</evidence>
<evidence type="ECO:0000256" key="6">
    <source>
        <dbReference type="ARBA" id="ARBA00022989"/>
    </source>
</evidence>
<feature type="transmembrane region" description="Helical" evidence="11">
    <location>
        <begin position="60"/>
        <end position="81"/>
    </location>
</feature>
<evidence type="ECO:0000256" key="11">
    <source>
        <dbReference type="SAM" id="Phobius"/>
    </source>
</evidence>
<geneLocation type="mitochondrion" evidence="12"/>
<accession>A0A7H1KHW2</accession>
<keyword evidence="6 11" id="KW-1133">Transmembrane helix</keyword>
<comment type="subcellular location">
    <subcellularLocation>
        <location evidence="1">Membrane</location>
        <topology evidence="1">Multi-pass membrane protein</topology>
    </subcellularLocation>
</comment>
<evidence type="ECO:0000313" key="12">
    <source>
        <dbReference type="EMBL" id="QNT26878.1"/>
    </source>
</evidence>
<keyword evidence="12" id="KW-0496">Mitochondrion</keyword>
<proteinExistence type="inferred from homology"/>
<gene>
    <name evidence="12" type="primary">nad4L</name>
</gene>
<evidence type="ECO:0000256" key="10">
    <source>
        <dbReference type="ARBA" id="ARBA00049551"/>
    </source>
</evidence>
<keyword evidence="5" id="KW-1278">Translocase</keyword>
<dbReference type="Pfam" id="PF00420">
    <property type="entry name" value="Oxidored_q2"/>
    <property type="match status" value="1"/>
</dbReference>
<evidence type="ECO:0000256" key="7">
    <source>
        <dbReference type="ARBA" id="ARBA00023027"/>
    </source>
</evidence>
<feature type="transmembrane region" description="Helical" evidence="11">
    <location>
        <begin position="28"/>
        <end position="48"/>
    </location>
</feature>
<evidence type="ECO:0000256" key="5">
    <source>
        <dbReference type="ARBA" id="ARBA00022967"/>
    </source>
</evidence>
<reference evidence="12" key="1">
    <citation type="submission" date="2020-06" db="EMBL/GenBank/DDBJ databases">
        <title>Mitochondrial genomes of twelve species of hyperdiverse Trigonopterus weevils.</title>
        <authorList>
            <person name="Narakusumo R.P."/>
            <person name="Pons J."/>
            <person name="Riedel A."/>
        </authorList>
    </citation>
    <scope>NUCLEOTIDE SEQUENCE</scope>
</reference>
<dbReference type="Gene3D" id="1.10.287.3510">
    <property type="match status" value="1"/>
</dbReference>
<evidence type="ECO:0000256" key="4">
    <source>
        <dbReference type="ARBA" id="ARBA00022692"/>
    </source>
</evidence>
<comment type="catalytic activity">
    <reaction evidence="10">
        <text>a ubiquinone + NADH + 5 H(+)(in) = a ubiquinol + NAD(+) + 4 H(+)(out)</text>
        <dbReference type="Rhea" id="RHEA:29091"/>
        <dbReference type="Rhea" id="RHEA-COMP:9565"/>
        <dbReference type="Rhea" id="RHEA-COMP:9566"/>
        <dbReference type="ChEBI" id="CHEBI:15378"/>
        <dbReference type="ChEBI" id="CHEBI:16389"/>
        <dbReference type="ChEBI" id="CHEBI:17976"/>
        <dbReference type="ChEBI" id="CHEBI:57540"/>
        <dbReference type="ChEBI" id="CHEBI:57945"/>
        <dbReference type="EC" id="7.1.1.2"/>
    </reaction>
</comment>
<keyword evidence="7" id="KW-0520">NAD</keyword>
<dbReference type="InterPro" id="IPR039428">
    <property type="entry name" value="NUOK/Mnh_C1-like"/>
</dbReference>
<keyword evidence="8 11" id="KW-0472">Membrane</keyword>
<dbReference type="GO" id="GO:0008137">
    <property type="term" value="F:NADH dehydrogenase (ubiquinone) activity"/>
    <property type="evidence" value="ECO:0007669"/>
    <property type="project" value="UniProtKB-EC"/>
</dbReference>
<protein>
    <recommendedName>
        <fullName evidence="3">NADH-ubiquinone oxidoreductase chain 4L</fullName>
    </recommendedName>
    <alternativeName>
        <fullName evidence="9">NADH dehydrogenase subunit 4L</fullName>
    </alternativeName>
</protein>
<feature type="transmembrane region" description="Helical" evidence="11">
    <location>
        <begin position="6"/>
        <end position="21"/>
    </location>
</feature>
<dbReference type="GO" id="GO:0016020">
    <property type="term" value="C:membrane"/>
    <property type="evidence" value="ECO:0007669"/>
    <property type="project" value="UniProtKB-SubCell"/>
</dbReference>